<dbReference type="Gene3D" id="3.90.550.10">
    <property type="entry name" value="Spore Coat Polysaccharide Biosynthesis Protein SpsA, Chain A"/>
    <property type="match status" value="1"/>
</dbReference>
<gene>
    <name evidence="2" type="ORF">E2605_19115</name>
</gene>
<name>A0A4Y8KVU5_9BACT</name>
<reference evidence="2 3" key="1">
    <citation type="submission" date="2019-03" db="EMBL/GenBank/DDBJ databases">
        <title>San Antonio Military Medical Center submission to MRSN (WRAIR), pending publication.</title>
        <authorList>
            <person name="Blyth D.M."/>
            <person name="Mccarthy S.L."/>
            <person name="Schall S.E."/>
            <person name="Stam J.A."/>
            <person name="Ong A.C."/>
            <person name="Mcgann P.T."/>
        </authorList>
    </citation>
    <scope>NUCLEOTIDE SEQUENCE [LARGE SCALE GENOMIC DNA]</scope>
    <source>
        <strain evidence="2 3">MRSN571793</strain>
    </source>
</reference>
<dbReference type="GO" id="GO:0016758">
    <property type="term" value="F:hexosyltransferase activity"/>
    <property type="evidence" value="ECO:0007669"/>
    <property type="project" value="UniProtKB-ARBA"/>
</dbReference>
<dbReference type="InterPro" id="IPR001173">
    <property type="entry name" value="Glyco_trans_2-like"/>
</dbReference>
<accession>A0A4Y8KVU5</accession>
<evidence type="ECO:0000313" key="3">
    <source>
        <dbReference type="Proteomes" id="UP000297861"/>
    </source>
</evidence>
<dbReference type="CDD" id="cd06433">
    <property type="entry name" value="GT_2_WfgS_like"/>
    <property type="match status" value="1"/>
</dbReference>
<keyword evidence="2" id="KW-0808">Transferase</keyword>
<feature type="domain" description="Glycosyltransferase 2-like" evidence="1">
    <location>
        <begin position="14"/>
        <end position="110"/>
    </location>
</feature>
<dbReference type="Proteomes" id="UP000297861">
    <property type="component" value="Unassembled WGS sequence"/>
</dbReference>
<dbReference type="AlphaFoldDB" id="A0A4Y8KVU5"/>
<keyword evidence="3" id="KW-1185">Reference proteome</keyword>
<dbReference type="STRING" id="1121485.GCA_000426485_01573"/>
<sequence>MPLSQFISFMNRISIITVNRNNAVGLKKTILSVIGQTYTNYEFIVIDGASSDQSVDIITQYQSNISYWVSEPDAGIFNAMNKGIQQASGDYLYFLNSADAFADNDVLNKIFGRETYTAPFINGHQLNDFGNYTKRVPALNRPLTLFDFYWGTIKHQATFIHKSMFAKYGMYDENLKITADWKFFLQTIGLHNEQPLFTDTDIVLFQWDGISTNPQLQKEHEEERLTVLNECIPHSIQKDYERFHYLADYEYLLPVFKKSKLFSFLVRALVKIFK</sequence>
<proteinExistence type="predicted"/>
<protein>
    <submittedName>
        <fullName evidence="2">Glycosyltransferase</fullName>
    </submittedName>
</protein>
<dbReference type="Pfam" id="PF00535">
    <property type="entry name" value="Glycos_transf_2"/>
    <property type="match status" value="1"/>
</dbReference>
<dbReference type="SUPFAM" id="SSF53448">
    <property type="entry name" value="Nucleotide-diphospho-sugar transferases"/>
    <property type="match status" value="1"/>
</dbReference>
<organism evidence="2 3">
    <name type="scientific">Dysgonomonas capnocytophagoides</name>
    <dbReference type="NCBI Taxonomy" id="45254"/>
    <lineage>
        <taxon>Bacteria</taxon>
        <taxon>Pseudomonadati</taxon>
        <taxon>Bacteroidota</taxon>
        <taxon>Bacteroidia</taxon>
        <taxon>Bacteroidales</taxon>
        <taxon>Dysgonomonadaceae</taxon>
        <taxon>Dysgonomonas</taxon>
    </lineage>
</organism>
<dbReference type="EMBL" id="SOML01000019">
    <property type="protein sequence ID" value="TFD91948.1"/>
    <property type="molecule type" value="Genomic_DNA"/>
</dbReference>
<dbReference type="InterPro" id="IPR029044">
    <property type="entry name" value="Nucleotide-diphossugar_trans"/>
</dbReference>
<evidence type="ECO:0000259" key="1">
    <source>
        <dbReference type="Pfam" id="PF00535"/>
    </source>
</evidence>
<evidence type="ECO:0000313" key="2">
    <source>
        <dbReference type="EMBL" id="TFD91948.1"/>
    </source>
</evidence>
<dbReference type="OrthoDB" id="9788101at2"/>
<comment type="caution">
    <text evidence="2">The sequence shown here is derived from an EMBL/GenBank/DDBJ whole genome shotgun (WGS) entry which is preliminary data.</text>
</comment>
<dbReference type="PANTHER" id="PTHR22916">
    <property type="entry name" value="GLYCOSYLTRANSFERASE"/>
    <property type="match status" value="1"/>
</dbReference>
<dbReference type="PANTHER" id="PTHR22916:SF67">
    <property type="entry name" value="COLANIC ACID BIOSYNTHESIS GLYCOSYL TRANSFERASE WCAE-RELATED"/>
    <property type="match status" value="1"/>
</dbReference>